<dbReference type="HAMAP" id="MF_00228">
    <property type="entry name" value="Thz_kinase"/>
    <property type="match status" value="1"/>
</dbReference>
<gene>
    <name evidence="19" type="ORF">CANTEDRAFT_101804</name>
</gene>
<dbReference type="InterPro" id="IPR022998">
    <property type="entry name" value="ThiamineP_synth_TenI"/>
</dbReference>
<dbReference type="CDD" id="cd00564">
    <property type="entry name" value="TMP_TenI"/>
    <property type="match status" value="1"/>
</dbReference>
<keyword evidence="20" id="KW-1185">Reference proteome</keyword>
<comment type="function">
    <text evidence="3">Condenses 4-methyl-5-(beta-hydroxyethyl)thiazole monophosphate (THZ-P) and 2-methyl-4-amino-5-hydroxymethyl pyrimidine pyrophosphate (HMP-PP) to form thiamine monophosphate (TMP).</text>
</comment>
<evidence type="ECO:0000256" key="10">
    <source>
        <dbReference type="ARBA" id="ARBA00022840"/>
    </source>
</evidence>
<keyword evidence="9" id="KW-0418">Kinase</keyword>
<organism evidence="20">
    <name type="scientific">Candida tenuis (strain ATCC 10573 / BCRC 21748 / CBS 615 / JCM 9827 / NBRC 10315 / NRRL Y-1498 / VKM Y-70)</name>
    <name type="common">Yeast</name>
    <name type="synonym">Yamadazyma tenuis</name>
    <dbReference type="NCBI Taxonomy" id="590646"/>
    <lineage>
        <taxon>Eukaryota</taxon>
        <taxon>Fungi</taxon>
        <taxon>Dikarya</taxon>
        <taxon>Ascomycota</taxon>
        <taxon>Saccharomycotina</taxon>
        <taxon>Pichiomycetes</taxon>
        <taxon>Debaryomycetaceae</taxon>
        <taxon>Yamadazyma</taxon>
    </lineage>
</organism>
<dbReference type="InterPro" id="IPR000417">
    <property type="entry name" value="Hyethyz_kinase"/>
</dbReference>
<dbReference type="PANTHER" id="PTHR20857">
    <property type="entry name" value="THIAMINE-PHOSPHATE PYROPHOSPHORYLASE"/>
    <property type="match status" value="1"/>
</dbReference>
<dbReference type="EMBL" id="GL996512">
    <property type="protein sequence ID" value="EGV65784.1"/>
    <property type="molecule type" value="Genomic_DNA"/>
</dbReference>
<dbReference type="CDD" id="cd01170">
    <property type="entry name" value="THZ_kinase"/>
    <property type="match status" value="1"/>
</dbReference>
<dbReference type="InterPro" id="IPR036206">
    <property type="entry name" value="ThiamineP_synth_sf"/>
</dbReference>
<evidence type="ECO:0000256" key="3">
    <source>
        <dbReference type="ARBA" id="ARBA00003814"/>
    </source>
</evidence>
<dbReference type="GO" id="GO:0009229">
    <property type="term" value="P:thiamine diphosphate biosynthetic process"/>
    <property type="evidence" value="ECO:0007669"/>
    <property type="project" value="UniProtKB-UniPathway"/>
</dbReference>
<dbReference type="SUPFAM" id="SSF51391">
    <property type="entry name" value="Thiamin phosphate synthase"/>
    <property type="match status" value="1"/>
</dbReference>
<keyword evidence="12" id="KW-0784">Thiamine biosynthesis</keyword>
<dbReference type="HOGENOM" id="CLU_019943_1_1_1"/>
<name>G3AY78_CANTC</name>
<evidence type="ECO:0000256" key="2">
    <source>
        <dbReference type="ARBA" id="ARBA00001946"/>
    </source>
</evidence>
<comment type="catalytic activity">
    <reaction evidence="13">
        <text>4-methyl-5-(2-phosphooxyethyl)-thiazole + 4-amino-2-methyl-5-(diphosphooxymethyl)pyrimidine + H(+) = thiamine phosphate + diphosphate</text>
        <dbReference type="Rhea" id="RHEA:22328"/>
        <dbReference type="ChEBI" id="CHEBI:15378"/>
        <dbReference type="ChEBI" id="CHEBI:33019"/>
        <dbReference type="ChEBI" id="CHEBI:37575"/>
        <dbReference type="ChEBI" id="CHEBI:57841"/>
        <dbReference type="ChEBI" id="CHEBI:58296"/>
        <dbReference type="EC" id="2.5.1.3"/>
    </reaction>
</comment>
<dbReference type="InterPro" id="IPR034291">
    <property type="entry name" value="TMP_synthase"/>
</dbReference>
<comment type="cofactor">
    <cofactor evidence="2">
        <name>Mg(2+)</name>
        <dbReference type="ChEBI" id="CHEBI:18420"/>
    </cofactor>
</comment>
<evidence type="ECO:0000256" key="6">
    <source>
        <dbReference type="ARBA" id="ARBA00022679"/>
    </source>
</evidence>
<evidence type="ECO:0000256" key="11">
    <source>
        <dbReference type="ARBA" id="ARBA00022842"/>
    </source>
</evidence>
<dbReference type="KEGG" id="cten:18245501"/>
<dbReference type="GO" id="GO:0009228">
    <property type="term" value="P:thiamine biosynthetic process"/>
    <property type="evidence" value="ECO:0007669"/>
    <property type="project" value="UniProtKB-KW"/>
</dbReference>
<dbReference type="Pfam" id="PF02581">
    <property type="entry name" value="TMP-TENI"/>
    <property type="match status" value="1"/>
</dbReference>
<dbReference type="AlphaFoldDB" id="G3AY78"/>
<evidence type="ECO:0000256" key="8">
    <source>
        <dbReference type="ARBA" id="ARBA00022741"/>
    </source>
</evidence>
<accession>G3AY78</accession>
<dbReference type="FunFam" id="3.20.20.70:FF:000104">
    <property type="entry name" value="Thiamine biosynthetic bifunctional enzyme"/>
    <property type="match status" value="1"/>
</dbReference>
<reference evidence="19 20" key="1">
    <citation type="journal article" date="2011" name="Proc. Natl. Acad. Sci. U.S.A.">
        <title>Comparative genomics of xylose-fermenting fungi for enhanced biofuel production.</title>
        <authorList>
            <person name="Wohlbach D.J."/>
            <person name="Kuo A."/>
            <person name="Sato T.K."/>
            <person name="Potts K.M."/>
            <person name="Salamov A.A."/>
            <person name="LaButti K.M."/>
            <person name="Sun H."/>
            <person name="Clum A."/>
            <person name="Pangilinan J.L."/>
            <person name="Lindquist E.A."/>
            <person name="Lucas S."/>
            <person name="Lapidus A."/>
            <person name="Jin M."/>
            <person name="Gunawan C."/>
            <person name="Balan V."/>
            <person name="Dale B.E."/>
            <person name="Jeffries T.W."/>
            <person name="Zinkel R."/>
            <person name="Barry K.W."/>
            <person name="Grigoriev I.V."/>
            <person name="Gasch A.P."/>
        </authorList>
    </citation>
    <scope>NUCLEOTIDE SEQUENCE [LARGE SCALE GENOMIC DNA]</scope>
    <source>
        <strain evidence="20">ATCC 10573 / BCRC 21748 / CBS 615 / JCM 9827 / NBRC 10315 / NRRL Y-1498 / VKM Y-70</strain>
    </source>
</reference>
<dbReference type="HAMAP" id="MF_00097">
    <property type="entry name" value="TMP_synthase"/>
    <property type="match status" value="1"/>
</dbReference>
<comment type="pathway">
    <text evidence="4">Cofactor biosynthesis; thiamine diphosphate biosynthesis; 4-methyl-5-(2-phosphoethyl)-thiazole from 5-(2-hydroxyethyl)-4-methylthiazole: step 1/1.</text>
</comment>
<dbReference type="GO" id="GO:0004789">
    <property type="term" value="F:thiamine-phosphate diphosphorylase activity"/>
    <property type="evidence" value="ECO:0007669"/>
    <property type="project" value="UniProtKB-EC"/>
</dbReference>
<proteinExistence type="inferred from homology"/>
<dbReference type="PRINTS" id="PR01099">
    <property type="entry name" value="HYETHTZKNASE"/>
</dbReference>
<evidence type="ECO:0000259" key="18">
    <source>
        <dbReference type="Pfam" id="PF02581"/>
    </source>
</evidence>
<dbReference type="PANTHER" id="PTHR20857:SF23">
    <property type="entry name" value="THIAMINE BIOSYNTHETIC BIFUNCTIONAL ENZYME"/>
    <property type="match status" value="1"/>
</dbReference>
<dbReference type="InterPro" id="IPR029056">
    <property type="entry name" value="Ribokinase-like"/>
</dbReference>
<dbReference type="STRING" id="590646.G3AY78"/>
<dbReference type="eggNOG" id="ENOG502QS2M">
    <property type="taxonomic scope" value="Eukaryota"/>
</dbReference>
<dbReference type="NCBIfam" id="TIGR00693">
    <property type="entry name" value="thiE"/>
    <property type="match status" value="1"/>
</dbReference>
<dbReference type="SUPFAM" id="SSF53613">
    <property type="entry name" value="Ribokinase-like"/>
    <property type="match status" value="1"/>
</dbReference>
<dbReference type="UniPathway" id="UPA00060">
    <property type="reaction ID" value="UER00139"/>
</dbReference>
<evidence type="ECO:0000256" key="14">
    <source>
        <dbReference type="ARBA" id="ARBA00047851"/>
    </source>
</evidence>
<evidence type="ECO:0000256" key="7">
    <source>
        <dbReference type="ARBA" id="ARBA00022723"/>
    </source>
</evidence>
<evidence type="ECO:0000256" key="15">
    <source>
        <dbReference type="ARBA" id="ARBA00047883"/>
    </source>
</evidence>
<keyword evidence="6" id="KW-0808">Transferase</keyword>
<dbReference type="GO" id="GO:0000287">
    <property type="term" value="F:magnesium ion binding"/>
    <property type="evidence" value="ECO:0007669"/>
    <property type="project" value="InterPro"/>
</dbReference>
<comment type="similarity">
    <text evidence="17">In the N-terminal section; belongs to the thiamine-phosphate synthase family.</text>
</comment>
<evidence type="ECO:0000256" key="17">
    <source>
        <dbReference type="ARBA" id="ARBA00061283"/>
    </source>
</evidence>
<evidence type="ECO:0000256" key="12">
    <source>
        <dbReference type="ARBA" id="ARBA00022977"/>
    </source>
</evidence>
<dbReference type="Proteomes" id="UP000000707">
    <property type="component" value="Unassembled WGS sequence"/>
</dbReference>
<evidence type="ECO:0000256" key="4">
    <source>
        <dbReference type="ARBA" id="ARBA00004868"/>
    </source>
</evidence>
<dbReference type="InterPro" id="IPR013785">
    <property type="entry name" value="Aldolase_TIM"/>
</dbReference>
<dbReference type="GeneID" id="18245501"/>
<feature type="domain" description="Thiamine phosphate synthase/TenI" evidence="18">
    <location>
        <begin position="7"/>
        <end position="206"/>
    </location>
</feature>
<comment type="catalytic activity">
    <reaction evidence="14">
        <text>2-(2-carboxy-4-methylthiazol-5-yl)ethyl phosphate + 4-amino-2-methyl-5-(diphosphooxymethyl)pyrimidine + 2 H(+) = thiamine phosphate + CO2 + diphosphate</text>
        <dbReference type="Rhea" id="RHEA:47848"/>
        <dbReference type="ChEBI" id="CHEBI:15378"/>
        <dbReference type="ChEBI" id="CHEBI:16526"/>
        <dbReference type="ChEBI" id="CHEBI:33019"/>
        <dbReference type="ChEBI" id="CHEBI:37575"/>
        <dbReference type="ChEBI" id="CHEBI:57841"/>
        <dbReference type="ChEBI" id="CHEBI:62890"/>
        <dbReference type="EC" id="2.5.1.3"/>
    </reaction>
</comment>
<sequence length="520" mass="55892">MNVDYTLYLVTDSTMVPESSTFLKQVEDSINAGATIVQLREKSISTLDFIERAQKVHELTKKKNIPLIINDRIDVALVVDAEGVHVGQDDMPAKLARQLLGPNKIIGVTCSNPSEVQQVCDEDVADYVGIGTVYKTLTKTDTKTPMGTGPIGIRKMLQTLKTRNTNRQPIKCVAIGGINETNVTKVLYQCSIPGQKLDGVAVVSCIMAKEDAYKATVELQEQINGIVPWKKDGMSKFDTFTYNNSHLEIQTQKIQKAGALVHHITNNVVKNFSANVTLAIGASPIMSELAEEYEEFAQKIPNISLVLNLGTPTVEMMQTFIHAITTYNKYGKHVIFDPVAAGATNARLECSRVLLNAGQMSVIKGNVGEISAIFKLTSTYEVAKNEEVLMRGVDSIANLSEESIRNIGYAVSQDFKCVVVITGPTNHVIDAESGSFAQVPGGNKLMGLITGSGCSLGSAIGSFVAAKADSSATENLNLFEAVVGAVTLYNAAGKLVGTKCSAPGAFVPAFVDSLYLKANK</sequence>
<dbReference type="Gene3D" id="3.40.1190.20">
    <property type="match status" value="1"/>
</dbReference>
<protein>
    <recommendedName>
        <fullName evidence="18">Thiamine phosphate synthase/TenI domain-containing protein</fullName>
    </recommendedName>
</protein>
<evidence type="ECO:0000256" key="13">
    <source>
        <dbReference type="ARBA" id="ARBA00047334"/>
    </source>
</evidence>
<comment type="similarity">
    <text evidence="16">In the C-terminal section; belongs to the Thz kinase family.</text>
</comment>
<evidence type="ECO:0000256" key="16">
    <source>
        <dbReference type="ARBA" id="ARBA00061146"/>
    </source>
</evidence>
<evidence type="ECO:0000313" key="20">
    <source>
        <dbReference type="Proteomes" id="UP000000707"/>
    </source>
</evidence>
<evidence type="ECO:0000256" key="5">
    <source>
        <dbReference type="ARBA" id="ARBA00005165"/>
    </source>
</evidence>
<dbReference type="OrthoDB" id="4994at2759"/>
<evidence type="ECO:0000256" key="1">
    <source>
        <dbReference type="ARBA" id="ARBA00001771"/>
    </source>
</evidence>
<dbReference type="GO" id="GO:0004417">
    <property type="term" value="F:hydroxyethylthiazole kinase activity"/>
    <property type="evidence" value="ECO:0007669"/>
    <property type="project" value="UniProtKB-EC"/>
</dbReference>
<dbReference type="Gene3D" id="3.20.20.70">
    <property type="entry name" value="Aldolase class I"/>
    <property type="match status" value="1"/>
</dbReference>
<evidence type="ECO:0000313" key="19">
    <source>
        <dbReference type="EMBL" id="EGV65784.1"/>
    </source>
</evidence>
<comment type="catalytic activity">
    <reaction evidence="1">
        <text>5-(2-hydroxyethyl)-4-methylthiazole + ATP = 4-methyl-5-(2-phosphooxyethyl)-thiazole + ADP + H(+)</text>
        <dbReference type="Rhea" id="RHEA:24212"/>
        <dbReference type="ChEBI" id="CHEBI:15378"/>
        <dbReference type="ChEBI" id="CHEBI:17957"/>
        <dbReference type="ChEBI" id="CHEBI:30616"/>
        <dbReference type="ChEBI" id="CHEBI:58296"/>
        <dbReference type="ChEBI" id="CHEBI:456216"/>
        <dbReference type="EC" id="2.7.1.50"/>
    </reaction>
</comment>
<keyword evidence="8" id="KW-0547">Nucleotide-binding</keyword>
<dbReference type="GO" id="GO:0005524">
    <property type="term" value="F:ATP binding"/>
    <property type="evidence" value="ECO:0007669"/>
    <property type="project" value="UniProtKB-KW"/>
</dbReference>
<keyword evidence="11" id="KW-0460">Magnesium</keyword>
<evidence type="ECO:0000256" key="9">
    <source>
        <dbReference type="ARBA" id="ARBA00022777"/>
    </source>
</evidence>
<comment type="catalytic activity">
    <reaction evidence="15">
        <text>2-[(2R,5Z)-2-carboxy-4-methylthiazol-5(2H)-ylidene]ethyl phosphate + 4-amino-2-methyl-5-(diphosphooxymethyl)pyrimidine + 2 H(+) = thiamine phosphate + CO2 + diphosphate</text>
        <dbReference type="Rhea" id="RHEA:47844"/>
        <dbReference type="ChEBI" id="CHEBI:15378"/>
        <dbReference type="ChEBI" id="CHEBI:16526"/>
        <dbReference type="ChEBI" id="CHEBI:33019"/>
        <dbReference type="ChEBI" id="CHEBI:37575"/>
        <dbReference type="ChEBI" id="CHEBI:57841"/>
        <dbReference type="ChEBI" id="CHEBI:62899"/>
        <dbReference type="EC" id="2.5.1.3"/>
    </reaction>
</comment>
<dbReference type="GO" id="GO:0005737">
    <property type="term" value="C:cytoplasm"/>
    <property type="evidence" value="ECO:0007669"/>
    <property type="project" value="TreeGrafter"/>
</dbReference>
<dbReference type="Pfam" id="PF02110">
    <property type="entry name" value="HK"/>
    <property type="match status" value="1"/>
</dbReference>
<comment type="pathway">
    <text evidence="5">Cofactor biosynthesis; thiamine diphosphate biosynthesis; thiamine phosphate from 4-amino-2-methyl-5-diphosphomethylpyrimidine and 4-methyl-5-(2-phosphoethyl)-thiazole: step 1/1.</text>
</comment>
<keyword evidence="7" id="KW-0479">Metal-binding</keyword>
<keyword evidence="10" id="KW-0067">ATP-binding</keyword>